<dbReference type="AlphaFoldDB" id="A0A8S3I6R1"/>
<gene>
    <name evidence="2" type="ORF">GIL414_LOCUS73897</name>
</gene>
<comment type="caution">
    <text evidence="2">The sequence shown here is derived from an EMBL/GenBank/DDBJ whole genome shotgun (WGS) entry which is preliminary data.</text>
</comment>
<protein>
    <recommendedName>
        <fullName evidence="1">Ig-like domain-containing protein</fullName>
    </recommendedName>
</protein>
<dbReference type="InterPro" id="IPR007110">
    <property type="entry name" value="Ig-like_dom"/>
</dbReference>
<evidence type="ECO:0000313" key="3">
    <source>
        <dbReference type="Proteomes" id="UP000681720"/>
    </source>
</evidence>
<reference evidence="2" key="1">
    <citation type="submission" date="2021-02" db="EMBL/GenBank/DDBJ databases">
        <authorList>
            <person name="Nowell W R."/>
        </authorList>
    </citation>
    <scope>NUCLEOTIDE SEQUENCE</scope>
</reference>
<organism evidence="2 3">
    <name type="scientific">Rotaria magnacalcarata</name>
    <dbReference type="NCBI Taxonomy" id="392030"/>
    <lineage>
        <taxon>Eukaryota</taxon>
        <taxon>Metazoa</taxon>
        <taxon>Spiralia</taxon>
        <taxon>Gnathifera</taxon>
        <taxon>Rotifera</taxon>
        <taxon>Eurotatoria</taxon>
        <taxon>Bdelloidea</taxon>
        <taxon>Philodinida</taxon>
        <taxon>Philodinidae</taxon>
        <taxon>Rotaria</taxon>
    </lineage>
</organism>
<name>A0A8S3I6R1_9BILA</name>
<evidence type="ECO:0000259" key="1">
    <source>
        <dbReference type="PROSITE" id="PS50835"/>
    </source>
</evidence>
<dbReference type="Proteomes" id="UP000681720">
    <property type="component" value="Unassembled WGS sequence"/>
</dbReference>
<evidence type="ECO:0000313" key="2">
    <source>
        <dbReference type="EMBL" id="CAF5193432.1"/>
    </source>
</evidence>
<accession>A0A8S3I6R1</accession>
<feature type="domain" description="Ig-like" evidence="1">
    <location>
        <begin position="31"/>
        <end position="125"/>
    </location>
</feature>
<feature type="non-terminal residue" evidence="2">
    <location>
        <position position="125"/>
    </location>
</feature>
<dbReference type="PROSITE" id="PS50835">
    <property type="entry name" value="IG_LIKE"/>
    <property type="match status" value="1"/>
</dbReference>
<dbReference type="EMBL" id="CAJOBJ010339634">
    <property type="protein sequence ID" value="CAF5193432.1"/>
    <property type="molecule type" value="Genomic_DNA"/>
</dbReference>
<sequence length="125" mass="14461">ASTSASNAEIYIEKCSRLFVHPTSPSSILNPKITTIAKRPSETGNAGQRIEIYVNHFKINFCTPPNKMIYSCGKDERLQVMKQIINREKFPLVWYDEGKNLYSIENLMLNLRKKEYQCEINDKNT</sequence>
<proteinExistence type="predicted"/>